<feature type="non-terminal residue" evidence="6">
    <location>
        <position position="1"/>
    </location>
</feature>
<reference evidence="6" key="1">
    <citation type="submission" date="2021-02" db="EMBL/GenBank/DDBJ databases">
        <authorList>
            <person name="Nowell W R."/>
        </authorList>
    </citation>
    <scope>NUCLEOTIDE SEQUENCE</scope>
</reference>
<evidence type="ECO:0000256" key="2">
    <source>
        <dbReference type="ARBA" id="ARBA00009726"/>
    </source>
</evidence>
<comment type="caution">
    <text evidence="6">The sequence shown here is derived from an EMBL/GenBank/DDBJ whole genome shotgun (WGS) entry which is preliminary data.</text>
</comment>
<dbReference type="PANTHER" id="PTHR24223:SF456">
    <property type="entry name" value="MULTIDRUG RESISTANCE-ASSOCIATED PROTEIN LETHAL(2)03659"/>
    <property type="match status" value="1"/>
</dbReference>
<evidence type="ECO:0000256" key="3">
    <source>
        <dbReference type="ARBA" id="ARBA00022741"/>
    </source>
</evidence>
<evidence type="ECO:0000256" key="1">
    <source>
        <dbReference type="ARBA" id="ARBA00004141"/>
    </source>
</evidence>
<accession>A0A8S2T6B5</accession>
<protein>
    <submittedName>
        <fullName evidence="6">Uncharacterized protein</fullName>
    </submittedName>
</protein>
<name>A0A8S2T6B5_9BILA</name>
<dbReference type="InterPro" id="IPR050173">
    <property type="entry name" value="ABC_transporter_C-like"/>
</dbReference>
<dbReference type="PANTHER" id="PTHR24223">
    <property type="entry name" value="ATP-BINDING CASSETTE SUB-FAMILY C"/>
    <property type="match status" value="1"/>
</dbReference>
<keyword evidence="3" id="KW-0547">Nucleotide-binding</keyword>
<keyword evidence="4" id="KW-0067">ATP-binding</keyword>
<proteinExistence type="inferred from homology"/>
<dbReference type="Gene3D" id="3.40.50.300">
    <property type="entry name" value="P-loop containing nucleotide triphosphate hydrolases"/>
    <property type="match status" value="1"/>
</dbReference>
<sequence length="62" mass="6951">TDELIQLAIRKKFVSCTVLTIAHRLRTIIDSDKILVLSSGQVVEFAAPYELLCDDQSNFAQL</sequence>
<organism evidence="6 7">
    <name type="scientific">Rotaria magnacalcarata</name>
    <dbReference type="NCBI Taxonomy" id="392030"/>
    <lineage>
        <taxon>Eukaryota</taxon>
        <taxon>Metazoa</taxon>
        <taxon>Spiralia</taxon>
        <taxon>Gnathifera</taxon>
        <taxon>Rotifera</taxon>
        <taxon>Eurotatoria</taxon>
        <taxon>Bdelloidea</taxon>
        <taxon>Philodinida</taxon>
        <taxon>Philodinidae</taxon>
        <taxon>Rotaria</taxon>
    </lineage>
</organism>
<dbReference type="EMBL" id="CAJOBI010030963">
    <property type="protein sequence ID" value="CAF4272441.1"/>
    <property type="molecule type" value="Genomic_DNA"/>
</dbReference>
<feature type="non-terminal residue" evidence="6">
    <location>
        <position position="62"/>
    </location>
</feature>
<dbReference type="GO" id="GO:0005886">
    <property type="term" value="C:plasma membrane"/>
    <property type="evidence" value="ECO:0007669"/>
    <property type="project" value="TreeGrafter"/>
</dbReference>
<evidence type="ECO:0000313" key="7">
    <source>
        <dbReference type="Proteomes" id="UP000676336"/>
    </source>
</evidence>
<dbReference type="SUPFAM" id="SSF52540">
    <property type="entry name" value="P-loop containing nucleoside triphosphate hydrolases"/>
    <property type="match status" value="1"/>
</dbReference>
<dbReference type="InterPro" id="IPR027417">
    <property type="entry name" value="P-loop_NTPase"/>
</dbReference>
<gene>
    <name evidence="5" type="ORF">SMN809_LOCUS24821</name>
    <name evidence="6" type="ORF">SMN809_LOCUS24892</name>
</gene>
<dbReference type="EMBL" id="CAJOBI010030587">
    <property type="protein sequence ID" value="CAF4270676.1"/>
    <property type="molecule type" value="Genomic_DNA"/>
</dbReference>
<comment type="subcellular location">
    <subcellularLocation>
        <location evidence="1">Membrane</location>
        <topology evidence="1">Multi-pass membrane protein</topology>
    </subcellularLocation>
</comment>
<comment type="similarity">
    <text evidence="2">Belongs to the ABC transporter superfamily. ABCC family. Conjugate transporter (TC 3.A.1.208) subfamily.</text>
</comment>
<dbReference type="GO" id="GO:0042626">
    <property type="term" value="F:ATPase-coupled transmembrane transporter activity"/>
    <property type="evidence" value="ECO:0007669"/>
    <property type="project" value="TreeGrafter"/>
</dbReference>
<evidence type="ECO:0000256" key="4">
    <source>
        <dbReference type="ARBA" id="ARBA00022840"/>
    </source>
</evidence>
<dbReference type="AlphaFoldDB" id="A0A8S2T6B5"/>
<evidence type="ECO:0000313" key="5">
    <source>
        <dbReference type="EMBL" id="CAF4270676.1"/>
    </source>
</evidence>
<dbReference type="Proteomes" id="UP000676336">
    <property type="component" value="Unassembled WGS sequence"/>
</dbReference>
<evidence type="ECO:0000313" key="6">
    <source>
        <dbReference type="EMBL" id="CAF4272441.1"/>
    </source>
</evidence>
<dbReference type="GO" id="GO:0005524">
    <property type="term" value="F:ATP binding"/>
    <property type="evidence" value="ECO:0007669"/>
    <property type="project" value="UniProtKB-KW"/>
</dbReference>